<dbReference type="InterPro" id="IPR016024">
    <property type="entry name" value="ARM-type_fold"/>
</dbReference>
<dbReference type="PROSITE" id="PS51190">
    <property type="entry name" value="FATC"/>
    <property type="match status" value="1"/>
</dbReference>
<comment type="similarity">
    <text evidence="1">Belongs to the PI3/PI4-kinase family.</text>
</comment>
<dbReference type="Pfam" id="PF08771">
    <property type="entry name" value="FRB_dom"/>
    <property type="match status" value="1"/>
</dbReference>
<dbReference type="Pfam" id="PF02260">
    <property type="entry name" value="FATC"/>
    <property type="match status" value="1"/>
</dbReference>
<dbReference type="Gene3D" id="3.30.1010.10">
    <property type="entry name" value="Phosphatidylinositol 3-kinase Catalytic Subunit, Chain A, domain 4"/>
    <property type="match status" value="1"/>
</dbReference>
<evidence type="ECO:0000256" key="6">
    <source>
        <dbReference type="ARBA" id="ARBA00022777"/>
    </source>
</evidence>
<dbReference type="PROSITE" id="PS00916">
    <property type="entry name" value="PI3_4_KINASE_2"/>
    <property type="match status" value="1"/>
</dbReference>
<keyword evidence="16" id="KW-1185">Reference proteome</keyword>
<evidence type="ECO:0000256" key="8">
    <source>
        <dbReference type="ARBA" id="ARBA00047899"/>
    </source>
</evidence>
<dbReference type="Gene3D" id="1.10.1070.11">
    <property type="entry name" value="Phosphatidylinositol 3-/4-kinase, catalytic domain"/>
    <property type="match status" value="1"/>
</dbReference>
<dbReference type="InterPro" id="IPR009076">
    <property type="entry name" value="FRB_dom"/>
</dbReference>
<dbReference type="Gene3D" id="1.25.10.10">
    <property type="entry name" value="Leucine-rich Repeat Variant"/>
    <property type="match status" value="3"/>
</dbReference>
<evidence type="ECO:0000259" key="13">
    <source>
        <dbReference type="PROSITE" id="PS51189"/>
    </source>
</evidence>
<gene>
    <name evidence="15" type="ORF">ODALV1_LOCUS31327</name>
</gene>
<reference evidence="15 16" key="1">
    <citation type="submission" date="2024-08" db="EMBL/GenBank/DDBJ databases">
        <authorList>
            <person name="Cucini C."/>
            <person name="Frati F."/>
        </authorList>
    </citation>
    <scope>NUCLEOTIDE SEQUENCE [LARGE SCALE GENOMIC DNA]</scope>
</reference>
<dbReference type="Proteomes" id="UP001642540">
    <property type="component" value="Unassembled WGS sequence"/>
</dbReference>
<proteinExistence type="inferred from homology"/>
<comment type="catalytic activity">
    <reaction evidence="9">
        <text>L-seryl-[protein] + ATP = O-phospho-L-seryl-[protein] + ADP + H(+)</text>
        <dbReference type="Rhea" id="RHEA:17989"/>
        <dbReference type="Rhea" id="RHEA-COMP:9863"/>
        <dbReference type="Rhea" id="RHEA-COMP:11604"/>
        <dbReference type="ChEBI" id="CHEBI:15378"/>
        <dbReference type="ChEBI" id="CHEBI:29999"/>
        <dbReference type="ChEBI" id="CHEBI:30616"/>
        <dbReference type="ChEBI" id="CHEBI:83421"/>
        <dbReference type="ChEBI" id="CHEBI:456216"/>
        <dbReference type="EC" id="2.7.11.1"/>
    </reaction>
</comment>
<evidence type="ECO:0000256" key="10">
    <source>
        <dbReference type="PROSITE-ProRule" id="PRU00103"/>
    </source>
</evidence>
<evidence type="ECO:0000256" key="9">
    <source>
        <dbReference type="ARBA" id="ARBA00048679"/>
    </source>
</evidence>
<keyword evidence="3" id="KW-0808">Transferase</keyword>
<dbReference type="InterPro" id="IPR011009">
    <property type="entry name" value="Kinase-like_dom_sf"/>
</dbReference>
<dbReference type="InterPro" id="IPR011990">
    <property type="entry name" value="TPR-like_helical_dom_sf"/>
</dbReference>
<dbReference type="Pfam" id="PF00454">
    <property type="entry name" value="PI3_PI4_kinase"/>
    <property type="match status" value="1"/>
</dbReference>
<feature type="domain" description="PI3K/PI4K catalytic" evidence="12">
    <location>
        <begin position="2173"/>
        <end position="2486"/>
    </location>
</feature>
<evidence type="ECO:0000256" key="5">
    <source>
        <dbReference type="ARBA" id="ARBA00022741"/>
    </source>
</evidence>
<keyword evidence="5" id="KW-0547">Nucleotide-binding</keyword>
<keyword evidence="4" id="KW-0677">Repeat</keyword>
<dbReference type="InterPro" id="IPR036738">
    <property type="entry name" value="FRB_sf"/>
</dbReference>
<evidence type="ECO:0000256" key="2">
    <source>
        <dbReference type="ARBA" id="ARBA00012513"/>
    </source>
</evidence>
<dbReference type="SUPFAM" id="SSF47212">
    <property type="entry name" value="FKBP12-rapamycin-binding domain of FKBP-rapamycin-associated protein (FRAP)"/>
    <property type="match status" value="1"/>
</dbReference>
<sequence length="2579" mass="291683">MASSGFQTGGRQKSSHHTRGQTLRFTSPTTNSMMLQFSSGLKSKNEEVRVKAARDLHHYVTTELREVPVEELSLFMDEFNHIIFDMISNADVNERKGAILAIESLIGVDVGNTSTRISRFANYLRNTFPSSDVEVMELAAKAVGKLALVSGTYSTEYIDVEVKRAFEWLAATERHEGKRLAAVLVLKELAVATPTFFFQQVQQFFEVIFNAVRDPKPNIREGAVKALRHALIVTAQREKTQTQTHYYKLCFEEAKAGFSGDVPIQPTKEKGITKDDRCHGSLLVLNELLRCSNAEWERAFFELREKLNGNLHGSSADTGFKTHEDKGSSGGHDIISSFFPRWKSRRQSSKRTTVKLSLGTISHGSHISYLHTHHPYIYNQFNEDTVEGVPGSSASTNQAITFTESMACKIIVSENYVEICRQVLEQRVSRSTFIQQALFSLLPRLAAFNKELFCQASQPGGQSFLSLTMSYLLQSLRSKDRNEAFITIGLVSVAIDGNIKGHLPKIMEALRTSLPGRDTPRKGQKFDPASFTCITLLSISVKSAIREELSDMLESMLATGLSPALTTALREIQLQIPALKREINDGLLKILSQTLMNQPWRHPGMPKNIILPPTGPGSTFSTSSGLGSMAAGLSSSSDHGDTYNIVLALETLAKFDVDGNSLIQFVKHCADVFLTSECKIIRLEAVRTCSILLRMAIQGLNGQYSHTVVTTVADVLNKLLVVGVTDADAEVRFCVFENLDEIFDSHLAQPENLSALFVSLYDEVFEIREISLCTIGRLSLINPAYVLPNLRKVLVQILTELEYSGMGRNKEQAARMLGHLVATSPKLIRSYRDPVLKALIPKLKDPDPNPGVVVNILVTLGDLAQVAGVEMQPTVPELLTILLEMLNDSGVPLLRGFALWTLGQLVENTGCVITPYQRFPLLLDTLLTYLKTEQQHFVRRGTIRVLGLLGALDPYKHKMHLGQIDVEGSATALVSMTDPKSEIEAVQEMTTSEMLIHMSNATLDEFYPAIAIATLMRIIRDSTLAQHHTSVVQAVTFVFKSLNMNCVTHIPQVIPCLIQVIRTTEMQYKDFLFQQLGMLIAIVKQHIRNYLDDIFALIQDFWMLNSSLQVTIILVVEQVALALGSEFKIYLAKLIPLMLKVLVFDSSKDRVVTANLLNALQKFGTNLDEFLNLLLPPIVKLLDLQDVPTTVKRIAVETIDQLSSSLNVSDFASRIIHPLVRILDTTPELRDNVMDTLATLVIQFGTKFEVFIPMIQQKLRKHNIKHSRYDTTILSRCKEDSYGGADDGDGGNIGKIRPRTYSKSRATMGLTPTDTYSINRYHVSTANLQRAWTASRRVSKEDWLEWLRRLSIEFLKESPSPSLRACHNLAQTYAQLPRDLFNAAFVSCWTELQEEQQNELISSLKQALLVEDLPETTQTILNLAEFMEHCERGPLPLEPEFLGERAMTCCAYAKALHYKEEQFHKSPSLDVLESLISINNKLQNKEAAAALLEYAMKNYGNNLKVQEQWYERLHDWEKALELYVNKKETSPDDIELTLGQMRCLEALGDWQSLEEICRSRWSASNEKDKNKMAHMAAAASWGQNKWEAMEKYVQFIPRDSQDGIFYRALISIHKGHYTQAEQLIDSARDILDTELTAMASESYQRAYNSMVTVQMLAELEEVIQYKVIPERREDIKLMWWNRLMGCQRVVDDWQKILQVRSIVLGKHEDTRTHLKFASLCRKNGRLKLSYKTLISLMGTEPDIEKDLPTNLPQVTYSFTKHLWAEGKKEIAFRQLKNFVGSTLIPQLNGKVPNQFMHEGVKPETATAQLRKLLARCYLRLGEWQESLEKQSDTMIAQILTYFSSATEHDPTWYKAWHAFAFMNFDAVHYYTTNPNKPPEQKGDRIGLTPSYISQYTVPAVKGFVKSISLSSSSGSSLQDTLRLLTLWFDFGQWHEVYDALVEGVPNIHIDNWLQVIPQLIARIDTPRHLVGKMIHQVLTDIGKHHPQALIYPLTVASKSSSAARYAAAKKILGNMCEHSQTLVQQAMMVSEELIRVAILWHEMWHEGLEEASRLYFGERNVVGMFQVLEPLHAMLERGPQTLKETSFNQAYGRDLAEALEWCKRYKLSGNVRDLNQAWDLYYHIFKRISRQLPQLISLELQYVSPKLLKCRDLELAIPGSYVPGKPIIHIAQIQSYLQVITSKQRPRKLCITGSNGKNFEYLLKGHEDLRQDERVMQLFGLVNTLLLSDPETFRRNLTIQRYAVIPLSTNSGLIGWVPCTDTLHTLIHDYREKKKILLNIEHRIMLRMAPDYDHLTLMQKVEVFEHALEHTQGDDLARLLWLKSPTSEVWFDRRTNYTRSLAVMSMVGYVLGLGDRHPSNLMLDRRSGKIVHIDFGDCFEVAMTREKFPEKIPFRLTRMLINAMEITGIDGTYRCTCESVMKVLRHNKDSLMAVLEAFVYDPLLNWRLIDNANSTKAAKRTKTPVAGTNATTEISVSPLKNRQATDTADVSLGNTAASAAQLPSSLKKAHESDTTEKAEPEALNKKALAVVTRVKEKLTGKDFNTDEPLEVKEQVDLLILQATSHENLCQCYIGWCPFW</sequence>
<evidence type="ECO:0000313" key="16">
    <source>
        <dbReference type="Proteomes" id="UP001642540"/>
    </source>
</evidence>
<dbReference type="Pfam" id="PF13513">
    <property type="entry name" value="HEAT_EZ"/>
    <property type="match status" value="1"/>
</dbReference>
<feature type="compositionally biased region" description="Polar residues" evidence="11">
    <location>
        <begin position="2466"/>
        <end position="2482"/>
    </location>
</feature>
<dbReference type="PROSITE" id="PS50290">
    <property type="entry name" value="PI3_4_KINASE_3"/>
    <property type="match status" value="1"/>
</dbReference>
<dbReference type="EC" id="2.7.11.1" evidence="2"/>
<feature type="compositionally biased region" description="Basic and acidic residues" evidence="11">
    <location>
        <begin position="2508"/>
        <end position="2521"/>
    </location>
</feature>
<name>A0ABP1SA44_9HEXA</name>
<dbReference type="PANTHER" id="PTHR11139">
    <property type="entry name" value="ATAXIA TELANGIECTASIA MUTATED ATM -RELATED"/>
    <property type="match status" value="1"/>
</dbReference>
<dbReference type="InterPro" id="IPR003152">
    <property type="entry name" value="FATC_dom"/>
</dbReference>
<dbReference type="InterPro" id="IPR003151">
    <property type="entry name" value="PIK-rel_kinase_FAT"/>
</dbReference>
<dbReference type="InterPro" id="IPR000403">
    <property type="entry name" value="PI3/4_kinase_cat_dom"/>
</dbReference>
<dbReference type="PROSITE" id="PS00915">
    <property type="entry name" value="PI3_4_KINASE_1"/>
    <property type="match status" value="1"/>
</dbReference>
<feature type="region of interest" description="Disordered" evidence="11">
    <location>
        <begin position="2501"/>
        <end position="2521"/>
    </location>
</feature>
<feature type="compositionally biased region" description="Polar residues" evidence="11">
    <location>
        <begin position="1"/>
        <end position="12"/>
    </location>
</feature>
<dbReference type="InterPro" id="IPR050517">
    <property type="entry name" value="DDR_Repair_Kinase"/>
</dbReference>
<dbReference type="PROSITE" id="PS51189">
    <property type="entry name" value="FAT"/>
    <property type="match status" value="1"/>
</dbReference>
<dbReference type="InterPro" id="IPR024585">
    <property type="entry name" value="mTOR_dom"/>
</dbReference>
<dbReference type="SUPFAM" id="SSF56112">
    <property type="entry name" value="Protein kinase-like (PK-like)"/>
    <property type="match status" value="1"/>
</dbReference>
<comment type="catalytic activity">
    <reaction evidence="8">
        <text>L-threonyl-[protein] + ATP = O-phospho-L-threonyl-[protein] + ADP + H(+)</text>
        <dbReference type="Rhea" id="RHEA:46608"/>
        <dbReference type="Rhea" id="RHEA-COMP:11060"/>
        <dbReference type="Rhea" id="RHEA-COMP:11605"/>
        <dbReference type="ChEBI" id="CHEBI:15378"/>
        <dbReference type="ChEBI" id="CHEBI:30013"/>
        <dbReference type="ChEBI" id="CHEBI:30616"/>
        <dbReference type="ChEBI" id="CHEBI:61977"/>
        <dbReference type="ChEBI" id="CHEBI:456216"/>
        <dbReference type="EC" id="2.7.11.1"/>
    </reaction>
</comment>
<evidence type="ECO:0000259" key="14">
    <source>
        <dbReference type="PROSITE" id="PS51190"/>
    </source>
</evidence>
<dbReference type="InterPro" id="IPR011989">
    <property type="entry name" value="ARM-like"/>
</dbReference>
<dbReference type="Pfam" id="PF23593">
    <property type="entry name" value="HEAT_ATR"/>
    <property type="match status" value="1"/>
</dbReference>
<dbReference type="CDD" id="cd05169">
    <property type="entry name" value="PIKKc_TOR"/>
    <property type="match status" value="1"/>
</dbReference>
<feature type="domain" description="FAT" evidence="13">
    <location>
        <begin position="1441"/>
        <end position="1999"/>
    </location>
</feature>
<dbReference type="EMBL" id="CAXLJM020000166">
    <property type="protein sequence ID" value="CAL8148114.1"/>
    <property type="molecule type" value="Genomic_DNA"/>
</dbReference>
<feature type="domain" description="FATC" evidence="14">
    <location>
        <begin position="2547"/>
        <end position="2579"/>
    </location>
</feature>
<dbReference type="InterPro" id="IPR014009">
    <property type="entry name" value="PIK_FAT"/>
</dbReference>
<dbReference type="InterPro" id="IPR021133">
    <property type="entry name" value="HEAT_type_2"/>
</dbReference>
<protein>
    <recommendedName>
        <fullName evidence="2">non-specific serine/threonine protein kinase</fullName>
        <ecNumber evidence="2">2.7.11.1</ecNumber>
    </recommendedName>
</protein>
<evidence type="ECO:0000256" key="7">
    <source>
        <dbReference type="ARBA" id="ARBA00022840"/>
    </source>
</evidence>
<dbReference type="SMART" id="SM01346">
    <property type="entry name" value="DUF3385"/>
    <property type="match status" value="1"/>
</dbReference>
<evidence type="ECO:0000313" key="15">
    <source>
        <dbReference type="EMBL" id="CAL8148114.1"/>
    </source>
</evidence>
<dbReference type="SMART" id="SM00146">
    <property type="entry name" value="PI3Kc"/>
    <property type="match status" value="1"/>
</dbReference>
<keyword evidence="6" id="KW-0418">Kinase</keyword>
<feature type="repeat" description="HEAT" evidence="10">
    <location>
        <begin position="1174"/>
        <end position="1214"/>
    </location>
</feature>
<evidence type="ECO:0000256" key="3">
    <source>
        <dbReference type="ARBA" id="ARBA00022679"/>
    </source>
</evidence>
<dbReference type="InterPro" id="IPR026683">
    <property type="entry name" value="TOR_cat"/>
</dbReference>
<dbReference type="PROSITE" id="PS50077">
    <property type="entry name" value="HEAT_REPEAT"/>
    <property type="match status" value="1"/>
</dbReference>
<organism evidence="15 16">
    <name type="scientific">Orchesella dallaii</name>
    <dbReference type="NCBI Taxonomy" id="48710"/>
    <lineage>
        <taxon>Eukaryota</taxon>
        <taxon>Metazoa</taxon>
        <taxon>Ecdysozoa</taxon>
        <taxon>Arthropoda</taxon>
        <taxon>Hexapoda</taxon>
        <taxon>Collembola</taxon>
        <taxon>Entomobryomorpha</taxon>
        <taxon>Entomobryoidea</taxon>
        <taxon>Orchesellidae</taxon>
        <taxon>Orchesellinae</taxon>
        <taxon>Orchesella</taxon>
    </lineage>
</organism>
<evidence type="ECO:0000259" key="12">
    <source>
        <dbReference type="PROSITE" id="PS50290"/>
    </source>
</evidence>
<dbReference type="Pfam" id="PF02259">
    <property type="entry name" value="FAT"/>
    <property type="match status" value="1"/>
</dbReference>
<evidence type="ECO:0000256" key="1">
    <source>
        <dbReference type="ARBA" id="ARBA00011031"/>
    </source>
</evidence>
<comment type="caution">
    <text evidence="15">The sequence shown here is derived from an EMBL/GenBank/DDBJ whole genome shotgun (WGS) entry which is preliminary data.</text>
</comment>
<keyword evidence="7" id="KW-0067">ATP-binding</keyword>
<evidence type="ECO:0000256" key="11">
    <source>
        <dbReference type="SAM" id="MobiDB-lite"/>
    </source>
</evidence>
<dbReference type="PANTHER" id="PTHR11139:SF9">
    <property type="entry name" value="SERINE_THREONINE-PROTEIN KINASE MTOR"/>
    <property type="match status" value="1"/>
</dbReference>
<dbReference type="InterPro" id="IPR036940">
    <property type="entry name" value="PI3/4_kinase_cat_sf"/>
</dbReference>
<accession>A0ABP1SA44</accession>
<dbReference type="Pfam" id="PF11865">
    <property type="entry name" value="mTOR_dom"/>
    <property type="match status" value="1"/>
</dbReference>
<dbReference type="SUPFAM" id="SSF48371">
    <property type="entry name" value="ARM repeat"/>
    <property type="match status" value="1"/>
</dbReference>
<dbReference type="Gene3D" id="1.20.120.150">
    <property type="entry name" value="FKBP12-rapamycin binding domain"/>
    <property type="match status" value="1"/>
</dbReference>
<dbReference type="InterPro" id="IPR057564">
    <property type="entry name" value="HEAT_ATR"/>
</dbReference>
<dbReference type="Gene3D" id="1.25.40.10">
    <property type="entry name" value="Tetratricopeptide repeat domain"/>
    <property type="match status" value="1"/>
</dbReference>
<feature type="region of interest" description="Disordered" evidence="11">
    <location>
        <begin position="2457"/>
        <end position="2482"/>
    </location>
</feature>
<dbReference type="SMART" id="SM01343">
    <property type="entry name" value="FATC"/>
    <property type="match status" value="1"/>
</dbReference>
<dbReference type="SMART" id="SM01345">
    <property type="entry name" value="Rapamycin_bind"/>
    <property type="match status" value="1"/>
</dbReference>
<dbReference type="InterPro" id="IPR018936">
    <property type="entry name" value="PI3/4_kinase_CS"/>
</dbReference>
<feature type="region of interest" description="Disordered" evidence="11">
    <location>
        <begin position="1"/>
        <end position="25"/>
    </location>
</feature>
<evidence type="ECO:0000256" key="4">
    <source>
        <dbReference type="ARBA" id="ARBA00022737"/>
    </source>
</evidence>